<dbReference type="RefSeq" id="WP_344806430.1">
    <property type="nucleotide sequence ID" value="NZ_BAABAB010000022.1"/>
</dbReference>
<name>A0ABP7AA11_9ACTN</name>
<keyword evidence="2" id="KW-1185">Reference proteome</keyword>
<sequence>MSDTTSVRAGDWVRRSWYACLRWLYPDRRPRPLARALNAITARHFASGVLTPPTAITLEVRGRRSGRIIDVPLVLVLYQARRYVVSMLGEDVNWVRNVRAADGHATLVHNHREPVVLTEVPVSDRGPILRRYLDLAPGARPHVPVLRGAPVAEFAAVADRYPVFLVRRER</sequence>
<accession>A0ABP7AA11</accession>
<dbReference type="EMBL" id="BAABAB010000022">
    <property type="protein sequence ID" value="GAA3627826.1"/>
    <property type="molecule type" value="Genomic_DNA"/>
</dbReference>
<evidence type="ECO:0000313" key="2">
    <source>
        <dbReference type="Proteomes" id="UP001501490"/>
    </source>
</evidence>
<gene>
    <name evidence="1" type="ORF">GCM10022236_32690</name>
</gene>
<proteinExistence type="predicted"/>
<dbReference type="Proteomes" id="UP001501490">
    <property type="component" value="Unassembled WGS sequence"/>
</dbReference>
<evidence type="ECO:0000313" key="1">
    <source>
        <dbReference type="EMBL" id="GAA3627826.1"/>
    </source>
</evidence>
<reference evidence="2" key="1">
    <citation type="journal article" date="2019" name="Int. J. Syst. Evol. Microbiol.">
        <title>The Global Catalogue of Microorganisms (GCM) 10K type strain sequencing project: providing services to taxonomists for standard genome sequencing and annotation.</title>
        <authorList>
            <consortium name="The Broad Institute Genomics Platform"/>
            <consortium name="The Broad Institute Genome Sequencing Center for Infectious Disease"/>
            <person name="Wu L."/>
            <person name="Ma J."/>
        </authorList>
    </citation>
    <scope>NUCLEOTIDE SEQUENCE [LARGE SCALE GENOMIC DNA]</scope>
    <source>
        <strain evidence="2">JCM 16929</strain>
    </source>
</reference>
<dbReference type="Gene3D" id="2.30.110.10">
    <property type="entry name" value="Electron Transport, Fmn-binding Protein, Chain A"/>
    <property type="match status" value="1"/>
</dbReference>
<organism evidence="1 2">
    <name type="scientific">Microlunatus ginsengisoli</name>
    <dbReference type="NCBI Taxonomy" id="363863"/>
    <lineage>
        <taxon>Bacteria</taxon>
        <taxon>Bacillati</taxon>
        <taxon>Actinomycetota</taxon>
        <taxon>Actinomycetes</taxon>
        <taxon>Propionibacteriales</taxon>
        <taxon>Propionibacteriaceae</taxon>
        <taxon>Microlunatus</taxon>
    </lineage>
</organism>
<comment type="caution">
    <text evidence="1">The sequence shown here is derived from an EMBL/GenBank/DDBJ whole genome shotgun (WGS) entry which is preliminary data.</text>
</comment>
<protein>
    <recommendedName>
        <fullName evidence="3">Deazaflavin-dependent oxidoreductase, nitroreductase family</fullName>
    </recommendedName>
</protein>
<dbReference type="InterPro" id="IPR012349">
    <property type="entry name" value="Split_barrel_FMN-bd"/>
</dbReference>
<evidence type="ECO:0008006" key="3">
    <source>
        <dbReference type="Google" id="ProtNLM"/>
    </source>
</evidence>